<dbReference type="Proteomes" id="UP001217776">
    <property type="component" value="Unassembled WGS sequence"/>
</dbReference>
<feature type="transmembrane region" description="Helical" evidence="6">
    <location>
        <begin position="21"/>
        <end position="44"/>
    </location>
</feature>
<evidence type="ECO:0000256" key="1">
    <source>
        <dbReference type="ARBA" id="ARBA00004651"/>
    </source>
</evidence>
<evidence type="ECO:0000256" key="4">
    <source>
        <dbReference type="ARBA" id="ARBA00022989"/>
    </source>
</evidence>
<gene>
    <name evidence="9" type="ORF">PO127_03375</name>
</gene>
<keyword evidence="3 6" id="KW-0812">Transmembrane</keyword>
<reference evidence="9" key="1">
    <citation type="submission" date="2022-10" db="EMBL/GenBank/DDBJ databases">
        <title>Human gut microbiome strain richness.</title>
        <authorList>
            <person name="Chen-Liaw A."/>
        </authorList>
    </citation>
    <scope>NUCLEOTIDE SEQUENCE</scope>
    <source>
        <strain evidence="9">1001283st1_A3_1001283B150304_161114</strain>
    </source>
</reference>
<evidence type="ECO:0000313" key="9">
    <source>
        <dbReference type="EMBL" id="MDC2234787.1"/>
    </source>
</evidence>
<dbReference type="InterPro" id="IPR025857">
    <property type="entry name" value="MacB_PCD"/>
</dbReference>
<dbReference type="PANTHER" id="PTHR30572:SF18">
    <property type="entry name" value="ABC-TYPE MACROLIDE FAMILY EXPORT SYSTEM PERMEASE COMPONENT 2"/>
    <property type="match status" value="1"/>
</dbReference>
<dbReference type="GO" id="GO:0022857">
    <property type="term" value="F:transmembrane transporter activity"/>
    <property type="evidence" value="ECO:0007669"/>
    <property type="project" value="TreeGrafter"/>
</dbReference>
<organism evidence="9 10">
    <name type="scientific">Bacteroides thetaiotaomicron</name>
    <dbReference type="NCBI Taxonomy" id="818"/>
    <lineage>
        <taxon>Bacteria</taxon>
        <taxon>Pseudomonadati</taxon>
        <taxon>Bacteroidota</taxon>
        <taxon>Bacteroidia</taxon>
        <taxon>Bacteroidales</taxon>
        <taxon>Bacteroidaceae</taxon>
        <taxon>Bacteroides</taxon>
    </lineage>
</organism>
<feature type="domain" description="MacB-like periplasmic core" evidence="8">
    <location>
        <begin position="21"/>
        <end position="213"/>
    </location>
</feature>
<feature type="transmembrane region" description="Helical" evidence="6">
    <location>
        <begin position="727"/>
        <end position="750"/>
    </location>
</feature>
<dbReference type="AlphaFoldDB" id="A0AAP3SB61"/>
<feature type="transmembrane region" description="Helical" evidence="6">
    <location>
        <begin position="284"/>
        <end position="308"/>
    </location>
</feature>
<feature type="domain" description="ABC3 transporter permease C-terminal" evidence="7">
    <location>
        <begin position="679"/>
        <end position="792"/>
    </location>
</feature>
<comment type="caution">
    <text evidence="9">The sequence shown here is derived from an EMBL/GenBank/DDBJ whole genome shotgun (WGS) entry which is preliminary data.</text>
</comment>
<dbReference type="InterPro" id="IPR003838">
    <property type="entry name" value="ABC3_permease_C"/>
</dbReference>
<comment type="subcellular location">
    <subcellularLocation>
        <location evidence="1">Cell membrane</location>
        <topology evidence="1">Multi-pass membrane protein</topology>
    </subcellularLocation>
</comment>
<dbReference type="InterPro" id="IPR050250">
    <property type="entry name" value="Macrolide_Exporter_MacB"/>
</dbReference>
<dbReference type="EMBL" id="JAQNVG010000004">
    <property type="protein sequence ID" value="MDC2234787.1"/>
    <property type="molecule type" value="Genomic_DNA"/>
</dbReference>
<keyword evidence="5 6" id="KW-0472">Membrane</keyword>
<evidence type="ECO:0000256" key="2">
    <source>
        <dbReference type="ARBA" id="ARBA00022475"/>
    </source>
</evidence>
<feature type="transmembrane region" description="Helical" evidence="6">
    <location>
        <begin position="429"/>
        <end position="451"/>
    </location>
</feature>
<dbReference type="GO" id="GO:0005886">
    <property type="term" value="C:plasma membrane"/>
    <property type="evidence" value="ECO:0007669"/>
    <property type="project" value="UniProtKB-SubCell"/>
</dbReference>
<feature type="transmembrane region" description="Helical" evidence="6">
    <location>
        <begin position="343"/>
        <end position="368"/>
    </location>
</feature>
<evidence type="ECO:0000256" key="6">
    <source>
        <dbReference type="SAM" id="Phobius"/>
    </source>
</evidence>
<evidence type="ECO:0000259" key="7">
    <source>
        <dbReference type="Pfam" id="PF02687"/>
    </source>
</evidence>
<dbReference type="Pfam" id="PF02687">
    <property type="entry name" value="FtsX"/>
    <property type="match status" value="2"/>
</dbReference>
<evidence type="ECO:0000256" key="5">
    <source>
        <dbReference type="ARBA" id="ARBA00023136"/>
    </source>
</evidence>
<accession>A0AAP3SB61</accession>
<dbReference type="Pfam" id="PF12704">
    <property type="entry name" value="MacB_PCD"/>
    <property type="match status" value="1"/>
</dbReference>
<protein>
    <submittedName>
        <fullName evidence="9">ABC transporter permease</fullName>
    </submittedName>
</protein>
<feature type="domain" description="ABC3 transporter permease C-terminal" evidence="7">
    <location>
        <begin position="294"/>
        <end position="411"/>
    </location>
</feature>
<feature type="transmembrane region" description="Helical" evidence="6">
    <location>
        <begin position="388"/>
        <end position="408"/>
    </location>
</feature>
<evidence type="ECO:0000256" key="3">
    <source>
        <dbReference type="ARBA" id="ARBA00022692"/>
    </source>
</evidence>
<evidence type="ECO:0000313" key="10">
    <source>
        <dbReference type="Proteomes" id="UP001217776"/>
    </source>
</evidence>
<feature type="transmembrane region" description="Helical" evidence="6">
    <location>
        <begin position="676"/>
        <end position="696"/>
    </location>
</feature>
<keyword evidence="4 6" id="KW-1133">Transmembrane helix</keyword>
<name>A0AAP3SB61_BACT4</name>
<evidence type="ECO:0000259" key="8">
    <source>
        <dbReference type="Pfam" id="PF12704"/>
    </source>
</evidence>
<dbReference type="RefSeq" id="WP_032840988.1">
    <property type="nucleotide sequence ID" value="NZ_BAABXH010000002.1"/>
</dbReference>
<dbReference type="PANTHER" id="PTHR30572">
    <property type="entry name" value="MEMBRANE COMPONENT OF TRANSPORTER-RELATED"/>
    <property type="match status" value="1"/>
</dbReference>
<keyword evidence="2" id="KW-1003">Cell membrane</keyword>
<feature type="transmembrane region" description="Helical" evidence="6">
    <location>
        <begin position="762"/>
        <end position="782"/>
    </location>
</feature>
<sequence>MIKHYLKVAFRNFLKYKTQNFISIIGLAVGLLCFSICFYCSRYMQSMDQCFDNYHRLVDIRLSGDGEPYAGTPAVLTENLIKEHGQLVEGYSRVSYIRDRPFNVYLNDEKKLPYTFDCIEVDSLFDRLFTPDIVAGSWTTAAHTFNAIVLTESTARKVFPYLQDAIGKRMVITSRLYTSPETTPRDGGITYTIQAVIKDIPTNVSMSFMRKIDALVLNDSEGLFRMKGNNDQTGTYTYGLLWKGQTAKDLENQYKKVKFTHRMFGQDCDVLVSPIGKETDSSKIAMIFSLTTSIVGILILLVSLLNFFHFQIGSMINRQREFSIRKVLGNGTIQLSMMLFTQLFLVIILASIFMFGFIEVLASGMQISFFDLTMSVERDSLMNQAGEYIVLLLLVTLCICFLVSYYIRKVSVQTSIRSHHIRGKNHFRNIMLGIQFFICWLFVSMTVALYLQTEKTTSTLFNTLTKTEKSEILSIELDYAFMKNEEKLALVDRIRQHSGIKDILLADIGYLKGVSGTGMQIEKDNPDKYMEANVMNVSPNFISFMQIPLLAGRNMESDSDMFVDDVFRDKNGKDILGMSLYNYQNGYTVCGVLSSFNPSVYSRGAEQPGYVFLPSEFDYYVGHCYIKCYSGKEEEVTQWVYQILRDVLPESIDPEVSTFLEDINEEQALETKLKDIILFFSVVSLIITLLGVYAAITLDTERRQKEVAIRKVNGAGMKQIIMLFARLYMLLLIITAILAFPVICIILQMWKEMYQVFFSYGILYWSGIFAGVTLLTAITVLFRILKIARLNPAEVIKNE</sequence>
<proteinExistence type="predicted"/>